<evidence type="ECO:0000313" key="2">
    <source>
        <dbReference type="EMBL" id="KAK1671083.1"/>
    </source>
</evidence>
<dbReference type="RefSeq" id="XP_060425086.1">
    <property type="nucleotide sequence ID" value="XM_060571294.1"/>
</dbReference>
<gene>
    <name evidence="2" type="ORF">BDP55DRAFT_618424</name>
</gene>
<accession>A0AAJ0AEN8</accession>
<organism evidence="2 3">
    <name type="scientific">Colletotrichum godetiae</name>
    <dbReference type="NCBI Taxonomy" id="1209918"/>
    <lineage>
        <taxon>Eukaryota</taxon>
        <taxon>Fungi</taxon>
        <taxon>Dikarya</taxon>
        <taxon>Ascomycota</taxon>
        <taxon>Pezizomycotina</taxon>
        <taxon>Sordariomycetes</taxon>
        <taxon>Hypocreomycetidae</taxon>
        <taxon>Glomerellales</taxon>
        <taxon>Glomerellaceae</taxon>
        <taxon>Colletotrichum</taxon>
        <taxon>Colletotrichum acutatum species complex</taxon>
    </lineage>
</organism>
<keyword evidence="1" id="KW-1133">Transmembrane helix</keyword>
<feature type="transmembrane region" description="Helical" evidence="1">
    <location>
        <begin position="19"/>
        <end position="37"/>
    </location>
</feature>
<proteinExistence type="predicted"/>
<comment type="caution">
    <text evidence="2">The sequence shown here is derived from an EMBL/GenBank/DDBJ whole genome shotgun (WGS) entry which is preliminary data.</text>
</comment>
<dbReference type="EMBL" id="JAHMHR010000050">
    <property type="protein sequence ID" value="KAK1671083.1"/>
    <property type="molecule type" value="Genomic_DNA"/>
</dbReference>
<name>A0AAJ0AEN8_9PEZI</name>
<reference evidence="2" key="1">
    <citation type="submission" date="2021-06" db="EMBL/GenBank/DDBJ databases">
        <title>Comparative genomics, transcriptomics and evolutionary studies reveal genomic signatures of adaptation to plant cell wall in hemibiotrophic fungi.</title>
        <authorList>
            <consortium name="DOE Joint Genome Institute"/>
            <person name="Baroncelli R."/>
            <person name="Diaz J.F."/>
            <person name="Benocci T."/>
            <person name="Peng M."/>
            <person name="Battaglia E."/>
            <person name="Haridas S."/>
            <person name="Andreopoulos W."/>
            <person name="Labutti K."/>
            <person name="Pangilinan J."/>
            <person name="Floch G.L."/>
            <person name="Makela M.R."/>
            <person name="Henrissat B."/>
            <person name="Grigoriev I.V."/>
            <person name="Crouch J.A."/>
            <person name="De Vries R.P."/>
            <person name="Sukno S.A."/>
            <person name="Thon M.R."/>
        </authorList>
    </citation>
    <scope>NUCLEOTIDE SEQUENCE</scope>
    <source>
        <strain evidence="2">CBS 193.32</strain>
    </source>
</reference>
<keyword evidence="1" id="KW-0812">Transmembrane</keyword>
<evidence type="ECO:0000256" key="1">
    <source>
        <dbReference type="SAM" id="Phobius"/>
    </source>
</evidence>
<keyword evidence="1" id="KW-0472">Membrane</keyword>
<protein>
    <submittedName>
        <fullName evidence="2">Uncharacterized protein</fullName>
    </submittedName>
</protein>
<dbReference type="GeneID" id="85455820"/>
<keyword evidence="3" id="KW-1185">Reference proteome</keyword>
<dbReference type="AlphaFoldDB" id="A0AAJ0AEN8"/>
<sequence length="76" mass="8487">MKLGEAFCLLMKLIEMAEMWMTVTGIGVLVYGAWAIGTSRLNGQGDRQPIIDDVLNNEYGTLQDNRSRLLAPRCLN</sequence>
<evidence type="ECO:0000313" key="3">
    <source>
        <dbReference type="Proteomes" id="UP001224890"/>
    </source>
</evidence>
<dbReference type="Proteomes" id="UP001224890">
    <property type="component" value="Unassembled WGS sequence"/>
</dbReference>